<dbReference type="PROSITE" id="PS00287">
    <property type="entry name" value="CYSTATIN"/>
    <property type="match status" value="1"/>
</dbReference>
<accession>T1FKB6</accession>
<dbReference type="InParanoid" id="T1FKB6"/>
<dbReference type="Proteomes" id="UP000015101">
    <property type="component" value="Unassembled WGS sequence"/>
</dbReference>
<evidence type="ECO:0000256" key="4">
    <source>
        <dbReference type="SAM" id="SignalP"/>
    </source>
</evidence>
<sequence>MQAAIIVFASCVLAVLSVGIPGGWIDADVESEDVIQAAEKSIQLFDQSRSDNVVHNLLKVISAKTQVVAGINYDLVVQVGLIDCLAGDLKTDVECVKKTGVCSFRLFVQSWTNTNELHKISCKADD</sequence>
<comment type="similarity">
    <text evidence="1">Belongs to the cystatin family.</text>
</comment>
<dbReference type="CTD" id="20209265"/>
<organism evidence="7 8">
    <name type="scientific">Helobdella robusta</name>
    <name type="common">Californian leech</name>
    <dbReference type="NCBI Taxonomy" id="6412"/>
    <lineage>
        <taxon>Eukaryota</taxon>
        <taxon>Metazoa</taxon>
        <taxon>Spiralia</taxon>
        <taxon>Lophotrochozoa</taxon>
        <taxon>Annelida</taxon>
        <taxon>Clitellata</taxon>
        <taxon>Hirudinea</taxon>
        <taxon>Rhynchobdellida</taxon>
        <taxon>Glossiphoniidae</taxon>
        <taxon>Helobdella</taxon>
    </lineage>
</organism>
<dbReference type="CDD" id="cd00042">
    <property type="entry name" value="CY"/>
    <property type="match status" value="1"/>
</dbReference>
<dbReference type="GeneID" id="20209265"/>
<dbReference type="KEGG" id="hro:HELRODRAFT_183936"/>
<reference evidence="7" key="3">
    <citation type="submission" date="2015-06" db="UniProtKB">
        <authorList>
            <consortium name="EnsemblMetazoa"/>
        </authorList>
    </citation>
    <scope>IDENTIFICATION</scope>
</reference>
<proteinExistence type="inferred from homology"/>
<gene>
    <name evidence="7" type="primary">20209265</name>
    <name evidence="6" type="ORF">HELRODRAFT_183936</name>
</gene>
<dbReference type="EnsemblMetazoa" id="HelroT183936">
    <property type="protein sequence ID" value="HelroP183936"/>
    <property type="gene ID" value="HelroG183936"/>
</dbReference>
<dbReference type="EMBL" id="KB095927">
    <property type="protein sequence ID" value="ESO09718.1"/>
    <property type="molecule type" value="Genomic_DNA"/>
</dbReference>
<evidence type="ECO:0000313" key="7">
    <source>
        <dbReference type="EnsemblMetazoa" id="HelroP183936"/>
    </source>
</evidence>
<feature type="chain" id="PRO_5010897014" description="Cystatin domain-containing protein" evidence="4">
    <location>
        <begin position="18"/>
        <end position="126"/>
    </location>
</feature>
<dbReference type="OrthoDB" id="6131664at2759"/>
<dbReference type="SUPFAM" id="SSF54403">
    <property type="entry name" value="Cystatin/monellin"/>
    <property type="match status" value="1"/>
</dbReference>
<dbReference type="GO" id="GO:0005737">
    <property type="term" value="C:cytoplasm"/>
    <property type="evidence" value="ECO:0000318"/>
    <property type="project" value="GO_Central"/>
</dbReference>
<dbReference type="InterPro" id="IPR018073">
    <property type="entry name" value="Prot_inh_cystat_CS"/>
</dbReference>
<reference evidence="8" key="1">
    <citation type="submission" date="2012-12" db="EMBL/GenBank/DDBJ databases">
        <authorList>
            <person name="Hellsten U."/>
            <person name="Grimwood J."/>
            <person name="Chapman J.A."/>
            <person name="Shapiro H."/>
            <person name="Aerts A."/>
            <person name="Otillar R.P."/>
            <person name="Terry A.Y."/>
            <person name="Boore J.L."/>
            <person name="Simakov O."/>
            <person name="Marletaz F."/>
            <person name="Cho S.-J."/>
            <person name="Edsinger-Gonzales E."/>
            <person name="Havlak P."/>
            <person name="Kuo D.-H."/>
            <person name="Larsson T."/>
            <person name="Lv J."/>
            <person name="Arendt D."/>
            <person name="Savage R."/>
            <person name="Osoegawa K."/>
            <person name="de Jong P."/>
            <person name="Lindberg D.R."/>
            <person name="Seaver E.C."/>
            <person name="Weisblat D.A."/>
            <person name="Putnam N.H."/>
            <person name="Grigoriev I.V."/>
            <person name="Rokhsar D.S."/>
        </authorList>
    </citation>
    <scope>NUCLEOTIDE SEQUENCE</scope>
</reference>
<keyword evidence="8" id="KW-1185">Reference proteome</keyword>
<evidence type="ECO:0000259" key="5">
    <source>
        <dbReference type="SMART" id="SM00043"/>
    </source>
</evidence>
<feature type="domain" description="Cystatin" evidence="5">
    <location>
        <begin position="19"/>
        <end position="123"/>
    </location>
</feature>
<dbReference type="RefSeq" id="XP_009012188.1">
    <property type="nucleotide sequence ID" value="XM_009013940.1"/>
</dbReference>
<dbReference type="Gene3D" id="3.10.450.10">
    <property type="match status" value="1"/>
</dbReference>
<evidence type="ECO:0000313" key="8">
    <source>
        <dbReference type="Proteomes" id="UP000015101"/>
    </source>
</evidence>
<dbReference type="SMART" id="SM00043">
    <property type="entry name" value="CY"/>
    <property type="match status" value="1"/>
</dbReference>
<dbReference type="HOGENOM" id="CLU_118168_4_1_1"/>
<feature type="signal peptide" evidence="4">
    <location>
        <begin position="1"/>
        <end position="17"/>
    </location>
</feature>
<evidence type="ECO:0000256" key="1">
    <source>
        <dbReference type="ARBA" id="ARBA00009403"/>
    </source>
</evidence>
<evidence type="ECO:0000256" key="3">
    <source>
        <dbReference type="ARBA" id="ARBA00022704"/>
    </source>
</evidence>
<dbReference type="PANTHER" id="PTHR46186:SF2">
    <property type="entry name" value="CYSTATIN"/>
    <property type="match status" value="1"/>
</dbReference>
<name>T1FKB6_HELRO</name>
<keyword evidence="2" id="KW-0646">Protease inhibitor</keyword>
<evidence type="ECO:0000313" key="6">
    <source>
        <dbReference type="EMBL" id="ESO09718.1"/>
    </source>
</evidence>
<dbReference type="GO" id="GO:0031982">
    <property type="term" value="C:vesicle"/>
    <property type="evidence" value="ECO:0000318"/>
    <property type="project" value="GO_Central"/>
</dbReference>
<dbReference type="Pfam" id="PF00031">
    <property type="entry name" value="Cystatin"/>
    <property type="match status" value="1"/>
</dbReference>
<dbReference type="GO" id="GO:0004869">
    <property type="term" value="F:cysteine-type endopeptidase inhibitor activity"/>
    <property type="evidence" value="ECO:0000318"/>
    <property type="project" value="GO_Central"/>
</dbReference>
<dbReference type="InterPro" id="IPR000010">
    <property type="entry name" value="Cystatin_dom"/>
</dbReference>
<protein>
    <recommendedName>
        <fullName evidence="5">Cystatin domain-containing protein</fullName>
    </recommendedName>
</protein>
<dbReference type="InterPro" id="IPR046350">
    <property type="entry name" value="Cystatin_sf"/>
</dbReference>
<reference evidence="6 8" key="2">
    <citation type="journal article" date="2013" name="Nature">
        <title>Insights into bilaterian evolution from three spiralian genomes.</title>
        <authorList>
            <person name="Simakov O."/>
            <person name="Marletaz F."/>
            <person name="Cho S.J."/>
            <person name="Edsinger-Gonzales E."/>
            <person name="Havlak P."/>
            <person name="Hellsten U."/>
            <person name="Kuo D.H."/>
            <person name="Larsson T."/>
            <person name="Lv J."/>
            <person name="Arendt D."/>
            <person name="Savage R."/>
            <person name="Osoegawa K."/>
            <person name="de Jong P."/>
            <person name="Grimwood J."/>
            <person name="Chapman J.A."/>
            <person name="Shapiro H."/>
            <person name="Aerts A."/>
            <person name="Otillar R.P."/>
            <person name="Terry A.Y."/>
            <person name="Boore J.L."/>
            <person name="Grigoriev I.V."/>
            <person name="Lindberg D.R."/>
            <person name="Seaver E.C."/>
            <person name="Weisblat D.A."/>
            <person name="Putnam N.H."/>
            <person name="Rokhsar D.S."/>
        </authorList>
    </citation>
    <scope>NUCLEOTIDE SEQUENCE</scope>
</reference>
<dbReference type="PANTHER" id="PTHR46186">
    <property type="entry name" value="CYSTATIN"/>
    <property type="match status" value="1"/>
</dbReference>
<keyword evidence="4" id="KW-0732">Signal</keyword>
<dbReference type="AlphaFoldDB" id="T1FKB6"/>
<dbReference type="GO" id="GO:0005615">
    <property type="term" value="C:extracellular space"/>
    <property type="evidence" value="ECO:0000318"/>
    <property type="project" value="GO_Central"/>
</dbReference>
<keyword evidence="3" id="KW-0789">Thiol protease inhibitor</keyword>
<dbReference type="EMBL" id="AMQM01009082">
    <property type="status" value="NOT_ANNOTATED_CDS"/>
    <property type="molecule type" value="Genomic_DNA"/>
</dbReference>
<dbReference type="STRING" id="6412.T1FKB6"/>
<evidence type="ECO:0000256" key="2">
    <source>
        <dbReference type="ARBA" id="ARBA00022690"/>
    </source>
</evidence>
<dbReference type="OMA" id="YENVAKC"/>